<dbReference type="Pfam" id="PF01458">
    <property type="entry name" value="SUFBD_core"/>
    <property type="match status" value="1"/>
</dbReference>
<feature type="domain" description="SUF system FeS cluster assembly SufBD N-terminal" evidence="3">
    <location>
        <begin position="24"/>
        <end position="163"/>
    </location>
</feature>
<dbReference type="NCBIfam" id="TIGR01981">
    <property type="entry name" value="sufD"/>
    <property type="match status" value="1"/>
</dbReference>
<dbReference type="Proteomes" id="UP000051557">
    <property type="component" value="Unassembled WGS sequence"/>
</dbReference>
<dbReference type="InterPro" id="IPR037284">
    <property type="entry name" value="SUF_FeS_clus_asmbl_SufBD_sf"/>
</dbReference>
<comment type="similarity">
    <text evidence="1">Belongs to the iron-sulfur cluster assembly SufBD family.</text>
</comment>
<evidence type="ECO:0000256" key="1">
    <source>
        <dbReference type="ARBA" id="ARBA00043967"/>
    </source>
</evidence>
<dbReference type="Pfam" id="PF19295">
    <property type="entry name" value="SufBD_N"/>
    <property type="match status" value="1"/>
</dbReference>
<dbReference type="InterPro" id="IPR000825">
    <property type="entry name" value="SUF_FeS_clus_asmbl_SufBD_core"/>
</dbReference>
<dbReference type="PANTHER" id="PTHR43575:SF1">
    <property type="entry name" value="PROTEIN ABCI7, CHLOROPLASTIC"/>
    <property type="match status" value="1"/>
</dbReference>
<evidence type="ECO:0000259" key="3">
    <source>
        <dbReference type="Pfam" id="PF19295"/>
    </source>
</evidence>
<evidence type="ECO:0008006" key="6">
    <source>
        <dbReference type="Google" id="ProtNLM"/>
    </source>
</evidence>
<dbReference type="EMBL" id="LIDM01000074">
    <property type="protein sequence ID" value="KRP32673.1"/>
    <property type="molecule type" value="Genomic_DNA"/>
</dbReference>
<dbReference type="PANTHER" id="PTHR43575">
    <property type="entry name" value="PROTEIN ABCI7, CHLOROPLASTIC"/>
    <property type="match status" value="1"/>
</dbReference>
<proteinExistence type="inferred from homology"/>
<dbReference type="InterPro" id="IPR011542">
    <property type="entry name" value="SUF_FeS_clus_asmbl_SufD"/>
</dbReference>
<evidence type="ECO:0000259" key="2">
    <source>
        <dbReference type="Pfam" id="PF01458"/>
    </source>
</evidence>
<dbReference type="InterPro" id="IPR055346">
    <property type="entry name" value="Fe-S_cluster_assembly_SufBD"/>
</dbReference>
<gene>
    <name evidence="4" type="ORF">ABS32_02870</name>
</gene>
<evidence type="ECO:0000313" key="5">
    <source>
        <dbReference type="Proteomes" id="UP000051557"/>
    </source>
</evidence>
<protein>
    <recommendedName>
        <fullName evidence="6">Fe-S cluster assembly protein SufD</fullName>
    </recommendedName>
</protein>
<comment type="caution">
    <text evidence="4">The sequence shown here is derived from an EMBL/GenBank/DDBJ whole genome shotgun (WGS) entry which is preliminary data.</text>
</comment>
<name>A0A0R2XEY4_9BACT</name>
<reference evidence="4 5" key="1">
    <citation type="submission" date="2015-10" db="EMBL/GenBank/DDBJ databases">
        <title>Metagenome-Assembled Genomes uncover a global brackish microbiome.</title>
        <authorList>
            <person name="Hugerth L.W."/>
            <person name="Larsson J."/>
            <person name="Alneberg J."/>
            <person name="Lindh M.V."/>
            <person name="Legrand C."/>
            <person name="Pinhassi J."/>
            <person name="Andersson A.F."/>
        </authorList>
    </citation>
    <scope>NUCLEOTIDE SEQUENCE [LARGE SCALE GENOMIC DNA]</scope>
    <source>
        <strain evidence="4">BACL9 MAG-120820-bin42</strain>
    </source>
</reference>
<evidence type="ECO:0000313" key="4">
    <source>
        <dbReference type="EMBL" id="KRP32673.1"/>
    </source>
</evidence>
<accession>A0A0R2XEY4</accession>
<feature type="domain" description="SUF system FeS cluster assembly SufBD core" evidence="2">
    <location>
        <begin position="169"/>
        <end position="401"/>
    </location>
</feature>
<dbReference type="InterPro" id="IPR045595">
    <property type="entry name" value="SufBD_N"/>
</dbReference>
<dbReference type="SUPFAM" id="SSF101960">
    <property type="entry name" value="Stabilizer of iron transporter SufD"/>
    <property type="match status" value="1"/>
</dbReference>
<organism evidence="4 5">
    <name type="scientific">Verrucomicrobia subdivision 6 bacterium BACL9 MAG-120820-bin42</name>
    <dbReference type="NCBI Taxonomy" id="1655634"/>
    <lineage>
        <taxon>Bacteria</taxon>
        <taxon>Pseudomonadati</taxon>
        <taxon>Verrucomicrobiota</taxon>
        <taxon>Verrucomicrobiia</taxon>
        <taxon>Verrucomicrobiales</taxon>
        <taxon>Verrucomicrobia subdivision 6</taxon>
    </lineage>
</organism>
<sequence length="469" mass="50813">MAKSGVSAADRNGVTEPSWWIGRKAEAMKKFQASPMPKRNEEDWRFATIGAIELGNFQPGQKGSTTAEDLLKRSTASFPHAAKAVFANDRLLYLEGSEKLAQQGVVFESLSVALEKHPALLEKYFMAHPVDLGAQKFAALHAAHASAGVLIHVPKNVELEFPLVAFHWLDGAESAVFPHTLIVAGENSKVTMVDFLGSTDARGAGLACGVNDLLVGVGAKVNYVGLQQWGSAVTSFQLNSTRVEKDGEARSLFVNLGAAYARQESRSTLVGGGARSEMLGLSVGNNRQEFDQRTLQCHDVPNTWSDLLYKNALDDRSKSIFKGLIRVAPGAAKTDAYQNNRNLLLNPEAEADSMPGLEILNDDVRCTHGATTGQIDQDQLFYLMARGIEPRTGAQLLAHGFFEEVIARLPDKKIGEAVRVAVADKFASMRTRGGQVDSMEKSVSPARFHPTALPEEETLDVRALQGLGK</sequence>
<dbReference type="AlphaFoldDB" id="A0A0R2XEY4"/>
<dbReference type="GO" id="GO:0016226">
    <property type="term" value="P:iron-sulfur cluster assembly"/>
    <property type="evidence" value="ECO:0007669"/>
    <property type="project" value="InterPro"/>
</dbReference>